<dbReference type="AlphaFoldDB" id="A0A558DF08"/>
<proteinExistence type="predicted"/>
<dbReference type="Pfam" id="PF12048">
    <property type="entry name" value="DUF3530"/>
    <property type="match status" value="1"/>
</dbReference>
<dbReference type="Proteomes" id="UP000317355">
    <property type="component" value="Unassembled WGS sequence"/>
</dbReference>
<sequence>MGVYFQSNRGAGMRNIILLVMMAILACPLWASDLLREARVTSEIKEALLVGDPVSLNDGSNDFLAIYAQETTRTSQGAAIILHGRGANPDWMEVIHPLRSQLPDYGWKTLSLQMPIAAADASDANYAALVPEAAPRINAAVQYLKQQGVTNIVLIGHSLGAVMGTAYLAQGVPEELKAFVAVGLPAGRDVTDSGPLAGLAKLKLPILDIYGSRDIEPVLNSVSARSAAAKRADNNAYRQSEIEGADHFFTGLDETLVAHVRAWIGRVAPGEEVK</sequence>
<dbReference type="Gene3D" id="3.40.50.1820">
    <property type="entry name" value="alpha/beta hydrolase"/>
    <property type="match status" value="1"/>
</dbReference>
<organism evidence="1 2">
    <name type="scientific">Sedimenticola thiotaurini</name>
    <dbReference type="NCBI Taxonomy" id="1543721"/>
    <lineage>
        <taxon>Bacteria</taxon>
        <taxon>Pseudomonadati</taxon>
        <taxon>Pseudomonadota</taxon>
        <taxon>Gammaproteobacteria</taxon>
        <taxon>Chromatiales</taxon>
        <taxon>Sedimenticolaceae</taxon>
        <taxon>Sedimenticola</taxon>
    </lineage>
</organism>
<name>A0A558DF08_9GAMM</name>
<accession>A0A558DF08</accession>
<gene>
    <name evidence="1" type="ORF">FHK82_01165</name>
</gene>
<dbReference type="InterPro" id="IPR029058">
    <property type="entry name" value="AB_hydrolase_fold"/>
</dbReference>
<comment type="caution">
    <text evidence="1">The sequence shown here is derived from an EMBL/GenBank/DDBJ whole genome shotgun (WGS) entry which is preliminary data.</text>
</comment>
<evidence type="ECO:0000313" key="1">
    <source>
        <dbReference type="EMBL" id="TVT59618.1"/>
    </source>
</evidence>
<protein>
    <submittedName>
        <fullName evidence="1">DUF3530 family protein</fullName>
    </submittedName>
</protein>
<reference evidence="1 2" key="1">
    <citation type="submission" date="2019-07" db="EMBL/GenBank/DDBJ databases">
        <title>The pathways for chlorine oxyanion respiration interact through the shared metabolite chlorate.</title>
        <authorList>
            <person name="Barnum T.P."/>
            <person name="Cheng Y."/>
            <person name="Hill K.A."/>
            <person name="Lucas L.N."/>
            <person name="Carlson H.K."/>
            <person name="Coates J.D."/>
        </authorList>
    </citation>
    <scope>NUCLEOTIDE SEQUENCE [LARGE SCALE GENOMIC DNA]</scope>
    <source>
        <strain evidence="1">BK-3</strain>
    </source>
</reference>
<dbReference type="SUPFAM" id="SSF53474">
    <property type="entry name" value="alpha/beta-Hydrolases"/>
    <property type="match status" value="1"/>
</dbReference>
<dbReference type="InterPro" id="IPR022529">
    <property type="entry name" value="DUF3530"/>
</dbReference>
<dbReference type="EMBL" id="VMRY01000003">
    <property type="protein sequence ID" value="TVT59618.1"/>
    <property type="molecule type" value="Genomic_DNA"/>
</dbReference>
<evidence type="ECO:0000313" key="2">
    <source>
        <dbReference type="Proteomes" id="UP000317355"/>
    </source>
</evidence>